<dbReference type="EMBL" id="CAJVPQ010001302">
    <property type="protein sequence ID" value="CAG8544405.1"/>
    <property type="molecule type" value="Genomic_DNA"/>
</dbReference>
<proteinExistence type="predicted"/>
<dbReference type="OrthoDB" id="2332912at2759"/>
<sequence>MNAFFITTTRNPPNPPSWYPPESFGEDRDNGIFLVDNRSTITRHKQTTRQFSLKPMNEDEYTALSAWEDDDISSNVEVTKSERNEAQYMNENSFSKNSSDTTSTANTVDGYDDDTASMASMSTCSTATTSDLYPSVMHVTLKDLINFKERHDSMQNINNYYKSMEPTPVINKGKQKIVNFKDEIVESPGKPSKKSMEIESTALSVISNDSSTIKENNSSHKEEISEISITIPLNLPKISKEEYEATKIDKQNKLRAWVKCLWPQPRLPGSKQLSAGLTPGTLSKRDLNPSIVGVIVMQKSVPMILTAILKGTKHPKKEIDRNGQIKFTGEPVIIKGVYDPREYLLLHCPTFHNPPCYNGDPKNPWTEHFLLNKILPRLTSEAIKVQNEVGLFLTVKESMLWGLEHYSLFQCRYCTNVQNSFGRQFNYKGVCEHLYSSKHN</sequence>
<keyword evidence="2" id="KW-1185">Reference proteome</keyword>
<organism evidence="1 2">
    <name type="scientific">Funneliformis caledonium</name>
    <dbReference type="NCBI Taxonomy" id="1117310"/>
    <lineage>
        <taxon>Eukaryota</taxon>
        <taxon>Fungi</taxon>
        <taxon>Fungi incertae sedis</taxon>
        <taxon>Mucoromycota</taxon>
        <taxon>Glomeromycotina</taxon>
        <taxon>Glomeromycetes</taxon>
        <taxon>Glomerales</taxon>
        <taxon>Glomeraceae</taxon>
        <taxon>Funneliformis</taxon>
    </lineage>
</organism>
<evidence type="ECO:0000313" key="1">
    <source>
        <dbReference type="EMBL" id="CAG8544405.1"/>
    </source>
</evidence>
<reference evidence="1" key="1">
    <citation type="submission" date="2021-06" db="EMBL/GenBank/DDBJ databases">
        <authorList>
            <person name="Kallberg Y."/>
            <person name="Tangrot J."/>
            <person name="Rosling A."/>
        </authorList>
    </citation>
    <scope>NUCLEOTIDE SEQUENCE</scope>
    <source>
        <strain evidence="1">UK204</strain>
    </source>
</reference>
<name>A0A9N9AWS6_9GLOM</name>
<accession>A0A9N9AWS6</accession>
<comment type="caution">
    <text evidence="1">The sequence shown here is derived from an EMBL/GenBank/DDBJ whole genome shotgun (WGS) entry which is preliminary data.</text>
</comment>
<dbReference type="Proteomes" id="UP000789570">
    <property type="component" value="Unassembled WGS sequence"/>
</dbReference>
<evidence type="ECO:0000313" key="2">
    <source>
        <dbReference type="Proteomes" id="UP000789570"/>
    </source>
</evidence>
<dbReference type="AlphaFoldDB" id="A0A9N9AWS6"/>
<gene>
    <name evidence="1" type="ORF">FCALED_LOCUS5801</name>
</gene>
<protein>
    <submittedName>
        <fullName evidence="1">11738_t:CDS:1</fullName>
    </submittedName>
</protein>